<dbReference type="Pfam" id="PF19392">
    <property type="entry name" value="DUF5967"/>
    <property type="match status" value="1"/>
</dbReference>
<dbReference type="KEGG" id="mcys:MCB1EB_1135"/>
<dbReference type="NCBIfam" id="NF042427">
    <property type="entry name" value="lasso_burhizin"/>
    <property type="match status" value="1"/>
</dbReference>
<dbReference type="AlphaFoldDB" id="A0A2Z6EV74"/>
<keyword evidence="2" id="KW-1185">Reference proteome</keyword>
<dbReference type="RefSeq" id="WP_232034088.1">
    <property type="nucleotide sequence ID" value="NZ_AP018150.1"/>
</dbReference>
<dbReference type="Proteomes" id="UP000282597">
    <property type="component" value="Chromosome"/>
</dbReference>
<proteinExistence type="predicted"/>
<sequence length="43" mass="4736">MIKNQELNQDIQLDDEVLTQFCASEATMGGSGKYKEAGVGRFL</sequence>
<evidence type="ECO:0000313" key="1">
    <source>
        <dbReference type="EMBL" id="BBE09296.1"/>
    </source>
</evidence>
<reference evidence="1 2" key="1">
    <citation type="journal article" date="2018" name="Microbes Environ.">
        <title>Comparative Genomic Insights into Endofungal Lifestyles of Two Bacterial Endosymbionts, Mycoavidus cysteinexigens and Burkholderia rhizoxinica.</title>
        <authorList>
            <person name="Sharmin D."/>
            <person name="Guo Y."/>
            <person name="Nishizawa T."/>
            <person name="Ohshima S."/>
            <person name="Sato Y."/>
            <person name="Takashima Y."/>
            <person name="Narisawa K."/>
            <person name="Ohta H."/>
        </authorList>
    </citation>
    <scope>NUCLEOTIDE SEQUENCE [LARGE SCALE GENOMIC DNA]</scope>
    <source>
        <strain evidence="1 2">B1-EB</strain>
    </source>
</reference>
<protein>
    <submittedName>
        <fullName evidence="1">Uncharacterized protein</fullName>
    </submittedName>
</protein>
<dbReference type="EMBL" id="AP018150">
    <property type="protein sequence ID" value="BBE09296.1"/>
    <property type="molecule type" value="Genomic_DNA"/>
</dbReference>
<evidence type="ECO:0000313" key="2">
    <source>
        <dbReference type="Proteomes" id="UP000282597"/>
    </source>
</evidence>
<organism evidence="1 2">
    <name type="scientific">Mycoavidus cysteinexigens</name>
    <dbReference type="NCBI Taxonomy" id="1553431"/>
    <lineage>
        <taxon>Bacteria</taxon>
        <taxon>Pseudomonadati</taxon>
        <taxon>Pseudomonadota</taxon>
        <taxon>Betaproteobacteria</taxon>
        <taxon>Burkholderiales</taxon>
        <taxon>Burkholderiaceae</taxon>
        <taxon>Mycoavidus</taxon>
    </lineage>
</organism>
<accession>A0A2Z6EV74</accession>
<dbReference type="InterPro" id="IPR046011">
    <property type="entry name" value="DUF5967"/>
</dbReference>
<gene>
    <name evidence="1" type="ORF">MCB1EB_1135</name>
</gene>
<name>A0A2Z6EV74_9BURK</name>